<sequence>MTPQASTMEPSHHPEPSSPSDSTHDNKHDQIQTAMQADDDIDILSQDERAALEKSLMKKLDWQIVPLCLFLYLA</sequence>
<dbReference type="STRING" id="49012.A0A0F7RZ14"/>
<dbReference type="AlphaFoldDB" id="A0A0F7RZ14"/>
<proteinExistence type="predicted"/>
<keyword evidence="3" id="KW-1185">Reference proteome</keyword>
<name>A0A0F7RZ14_9BASI</name>
<protein>
    <submittedName>
        <fullName evidence="2">Uncharacterized protein</fullName>
    </submittedName>
</protein>
<feature type="region of interest" description="Disordered" evidence="1">
    <location>
        <begin position="1"/>
        <end position="40"/>
    </location>
</feature>
<evidence type="ECO:0000313" key="3">
    <source>
        <dbReference type="Proteomes" id="UP000242770"/>
    </source>
</evidence>
<evidence type="ECO:0000313" key="2">
    <source>
        <dbReference type="EMBL" id="CDS01770.1"/>
    </source>
</evidence>
<organism evidence="2 3">
    <name type="scientific">Sporisorium scitamineum</name>
    <dbReference type="NCBI Taxonomy" id="49012"/>
    <lineage>
        <taxon>Eukaryota</taxon>
        <taxon>Fungi</taxon>
        <taxon>Dikarya</taxon>
        <taxon>Basidiomycota</taxon>
        <taxon>Ustilaginomycotina</taxon>
        <taxon>Ustilaginomycetes</taxon>
        <taxon>Ustilaginales</taxon>
        <taxon>Ustilaginaceae</taxon>
        <taxon>Sporisorium</taxon>
    </lineage>
</organism>
<evidence type="ECO:0000256" key="1">
    <source>
        <dbReference type="SAM" id="MobiDB-lite"/>
    </source>
</evidence>
<dbReference type="EMBL" id="CCFA01004543">
    <property type="protein sequence ID" value="CDS01770.1"/>
    <property type="molecule type" value="Genomic_DNA"/>
</dbReference>
<gene>
    <name evidence="2" type="primary">SSCI74510.1</name>
</gene>
<feature type="non-terminal residue" evidence="2">
    <location>
        <position position="74"/>
    </location>
</feature>
<accession>A0A0F7RZ14</accession>
<reference evidence="3" key="1">
    <citation type="submission" date="2014-06" db="EMBL/GenBank/DDBJ databases">
        <authorList>
            <person name="Berkman P.J."/>
        </authorList>
    </citation>
    <scope>NUCLEOTIDE SEQUENCE [LARGE SCALE GENOMIC DNA]</scope>
</reference>
<dbReference type="Proteomes" id="UP000242770">
    <property type="component" value="Unassembled WGS sequence"/>
</dbReference>